<keyword evidence="6 15" id="KW-0808">Transferase</keyword>
<evidence type="ECO:0000256" key="9">
    <source>
        <dbReference type="ARBA" id="ARBA00022771"/>
    </source>
</evidence>
<dbReference type="PANTHER" id="PTHR20973">
    <property type="entry name" value="NON-SMC ELEMENT 1-RELATED"/>
    <property type="match status" value="1"/>
</dbReference>
<dbReference type="GO" id="GO:0000724">
    <property type="term" value="P:double-strand break repair via homologous recombination"/>
    <property type="evidence" value="ECO:0007669"/>
    <property type="project" value="TreeGrafter"/>
</dbReference>
<evidence type="ECO:0000313" key="17">
    <source>
        <dbReference type="EMBL" id="KDO24305.1"/>
    </source>
</evidence>
<evidence type="ECO:0000256" key="3">
    <source>
        <dbReference type="ARBA" id="ARBA00010258"/>
    </source>
</evidence>
<dbReference type="InterPro" id="IPR014857">
    <property type="entry name" value="Nse1_RING_C4HC3-type"/>
</dbReference>
<dbReference type="InterPro" id="IPR013083">
    <property type="entry name" value="Znf_RING/FYVE/PHD"/>
</dbReference>
<evidence type="ECO:0000256" key="11">
    <source>
        <dbReference type="ARBA" id="ARBA00022833"/>
    </source>
</evidence>
<dbReference type="KEGG" id="spar:SPRG_10380"/>
<dbReference type="GO" id="GO:0008270">
    <property type="term" value="F:zinc ion binding"/>
    <property type="evidence" value="ECO:0007669"/>
    <property type="project" value="UniProtKB-KW"/>
</dbReference>
<dbReference type="GO" id="GO:0005634">
    <property type="term" value="C:nucleus"/>
    <property type="evidence" value="ECO:0007669"/>
    <property type="project" value="UniProtKB-SubCell"/>
</dbReference>
<evidence type="ECO:0000256" key="7">
    <source>
        <dbReference type="ARBA" id="ARBA00022723"/>
    </source>
</evidence>
<keyword evidence="11 15" id="KW-0862">Zinc</keyword>
<comment type="subunit">
    <text evidence="15">Component of the Smc5-Smc6 complex.</text>
</comment>
<dbReference type="Proteomes" id="UP000030745">
    <property type="component" value="Unassembled WGS sequence"/>
</dbReference>
<dbReference type="OMA" id="WPGDKFV"/>
<reference evidence="17 18" key="1">
    <citation type="journal article" date="2013" name="PLoS Genet.">
        <title>Distinctive expansion of potential virulence genes in the genome of the oomycete fish pathogen Saprolegnia parasitica.</title>
        <authorList>
            <person name="Jiang R.H."/>
            <person name="de Bruijn I."/>
            <person name="Haas B.J."/>
            <person name="Belmonte R."/>
            <person name="Lobach L."/>
            <person name="Christie J."/>
            <person name="van den Ackerveken G."/>
            <person name="Bottin A."/>
            <person name="Bulone V."/>
            <person name="Diaz-Moreno S.M."/>
            <person name="Dumas B."/>
            <person name="Fan L."/>
            <person name="Gaulin E."/>
            <person name="Govers F."/>
            <person name="Grenville-Briggs L.J."/>
            <person name="Horner N.R."/>
            <person name="Levin J.Z."/>
            <person name="Mammella M."/>
            <person name="Meijer H.J."/>
            <person name="Morris P."/>
            <person name="Nusbaum C."/>
            <person name="Oome S."/>
            <person name="Phillips A.J."/>
            <person name="van Rooyen D."/>
            <person name="Rzeszutek E."/>
            <person name="Saraiva M."/>
            <person name="Secombes C.J."/>
            <person name="Seidl M.F."/>
            <person name="Snel B."/>
            <person name="Stassen J.H."/>
            <person name="Sykes S."/>
            <person name="Tripathy S."/>
            <person name="van den Berg H."/>
            <person name="Vega-Arreguin J.C."/>
            <person name="Wawra S."/>
            <person name="Young S.K."/>
            <person name="Zeng Q."/>
            <person name="Dieguez-Uribeondo J."/>
            <person name="Russ C."/>
            <person name="Tyler B.M."/>
            <person name="van West P."/>
        </authorList>
    </citation>
    <scope>NUCLEOTIDE SEQUENCE [LARGE SCALE GENOMIC DNA]</scope>
    <source>
        <strain evidence="17 18">CBS 223.65</strain>
    </source>
</reference>
<dbReference type="GO" id="GO:0061630">
    <property type="term" value="F:ubiquitin protein ligase activity"/>
    <property type="evidence" value="ECO:0007669"/>
    <property type="project" value="UniProtKB-EC"/>
</dbReference>
<evidence type="ECO:0000256" key="13">
    <source>
        <dbReference type="ARBA" id="ARBA00023204"/>
    </source>
</evidence>
<dbReference type="EMBL" id="KK583243">
    <property type="protein sequence ID" value="KDO24305.1"/>
    <property type="molecule type" value="Genomic_DNA"/>
</dbReference>
<comment type="catalytic activity">
    <reaction evidence="1 15">
        <text>S-ubiquitinyl-[E2 ubiquitin-conjugating enzyme]-L-cysteine + [acceptor protein]-L-lysine = [E2 ubiquitin-conjugating enzyme]-L-cysteine + N(6)-ubiquitinyl-[acceptor protein]-L-lysine.</text>
        <dbReference type="EC" id="2.3.2.27"/>
    </reaction>
</comment>
<dbReference type="AlphaFoldDB" id="A0A067C591"/>
<keyword evidence="14 15" id="KW-0539">Nucleus</keyword>
<gene>
    <name evidence="17" type="ORF">SPRG_10380</name>
</gene>
<dbReference type="EC" id="2.3.2.27" evidence="4 15"/>
<keyword evidence="7 15" id="KW-0479">Metal-binding</keyword>
<keyword evidence="8 15" id="KW-0227">DNA damage</keyword>
<dbReference type="GeneID" id="24132494"/>
<dbReference type="Gene3D" id="1.10.10.10">
    <property type="entry name" value="Winged helix-like DNA-binding domain superfamily/Winged helix DNA-binding domain"/>
    <property type="match status" value="1"/>
</dbReference>
<evidence type="ECO:0000256" key="10">
    <source>
        <dbReference type="ARBA" id="ARBA00022786"/>
    </source>
</evidence>
<dbReference type="STRING" id="695850.A0A067C591"/>
<dbReference type="Gene3D" id="3.30.40.10">
    <property type="entry name" value="Zinc/RING finger domain, C3HC4 (zinc finger)"/>
    <property type="match status" value="1"/>
</dbReference>
<keyword evidence="12 15" id="KW-0233">DNA recombination</keyword>
<dbReference type="Pfam" id="PF08746">
    <property type="entry name" value="zf-RING-like"/>
    <property type="match status" value="1"/>
</dbReference>
<evidence type="ECO:0000256" key="12">
    <source>
        <dbReference type="ARBA" id="ARBA00023172"/>
    </source>
</evidence>
<evidence type="ECO:0000256" key="4">
    <source>
        <dbReference type="ARBA" id="ARBA00012483"/>
    </source>
</evidence>
<dbReference type="VEuPathDB" id="FungiDB:SPRG_10380"/>
<evidence type="ECO:0000256" key="6">
    <source>
        <dbReference type="ARBA" id="ARBA00022679"/>
    </source>
</evidence>
<keyword evidence="9 15" id="KW-0863">Zinc-finger</keyword>
<evidence type="ECO:0000256" key="1">
    <source>
        <dbReference type="ARBA" id="ARBA00000900"/>
    </source>
</evidence>
<comment type="subcellular location">
    <subcellularLocation>
        <location evidence="2 15">Nucleus</location>
    </subcellularLocation>
</comment>
<dbReference type="Pfam" id="PF07574">
    <property type="entry name" value="SMC_Nse1"/>
    <property type="match status" value="1"/>
</dbReference>
<evidence type="ECO:0000256" key="14">
    <source>
        <dbReference type="ARBA" id="ARBA00023242"/>
    </source>
</evidence>
<evidence type="ECO:0000256" key="2">
    <source>
        <dbReference type="ARBA" id="ARBA00004123"/>
    </source>
</evidence>
<keyword evidence="18" id="KW-1185">Reference proteome</keyword>
<keyword evidence="10 15" id="KW-0833">Ubl conjugation pathway</keyword>
<dbReference type="Gene3D" id="3.90.1150.220">
    <property type="match status" value="1"/>
</dbReference>
<dbReference type="InterPro" id="IPR011513">
    <property type="entry name" value="Nse1"/>
</dbReference>
<comment type="similarity">
    <text evidence="3 15">Belongs to the NSE1 family.</text>
</comment>
<accession>A0A067C591</accession>
<protein>
    <recommendedName>
        <fullName evidence="5 15">Non-structural maintenance of chromosomes element 1 homolog</fullName>
        <ecNumber evidence="4 15">2.3.2.27</ecNumber>
    </recommendedName>
</protein>
<sequence length="218" mass="24789">MATEQKILQVFMAHGSISESELKTLCDQICGQDFSTKQLGDLTSHIATLIRPYSLDIKRAMYDDGEMYYGIINTSNDDLTKLSNTFKPWEIVLFRKAIEAIVESEDGELDTRDFCNLREGNSLQEVKTLFQRLYTEKWFAPSLFNNDQATLGPRVFLELVVFLRELGIQQCVICSSDVLQSVRCRTASCSTRVHESCLAKYERAGRAFKCGPCKKAIR</sequence>
<dbReference type="GO" id="GO:0030915">
    <property type="term" value="C:Smc5-Smc6 complex"/>
    <property type="evidence" value="ECO:0007669"/>
    <property type="project" value="UniProtKB-UniRule"/>
</dbReference>
<proteinExistence type="inferred from homology"/>
<name>A0A067C591_SAPPC</name>
<feature type="domain" description="Non-structural maintenance of chromosomes element 1 RING C4HC3-type" evidence="16">
    <location>
        <begin position="171"/>
        <end position="213"/>
    </location>
</feature>
<evidence type="ECO:0000256" key="5">
    <source>
        <dbReference type="ARBA" id="ARBA00019422"/>
    </source>
</evidence>
<dbReference type="RefSeq" id="XP_012204902.1">
    <property type="nucleotide sequence ID" value="XM_012349512.1"/>
</dbReference>
<evidence type="ECO:0000313" key="18">
    <source>
        <dbReference type="Proteomes" id="UP000030745"/>
    </source>
</evidence>
<evidence type="ECO:0000256" key="15">
    <source>
        <dbReference type="RuleBase" id="RU368018"/>
    </source>
</evidence>
<keyword evidence="13 15" id="KW-0234">DNA repair</keyword>
<evidence type="ECO:0000259" key="16">
    <source>
        <dbReference type="Pfam" id="PF08746"/>
    </source>
</evidence>
<dbReference type="OrthoDB" id="185455at2759"/>
<evidence type="ECO:0000256" key="8">
    <source>
        <dbReference type="ARBA" id="ARBA00022763"/>
    </source>
</evidence>
<dbReference type="InterPro" id="IPR036388">
    <property type="entry name" value="WH-like_DNA-bd_sf"/>
</dbReference>
<dbReference type="PANTHER" id="PTHR20973:SF0">
    <property type="entry name" value="NON-STRUCTURAL MAINTENANCE OF CHROMOSOMES ELEMENT 1 HOMOLOG"/>
    <property type="match status" value="1"/>
</dbReference>
<organism evidence="17 18">
    <name type="scientific">Saprolegnia parasitica (strain CBS 223.65)</name>
    <dbReference type="NCBI Taxonomy" id="695850"/>
    <lineage>
        <taxon>Eukaryota</taxon>
        <taxon>Sar</taxon>
        <taxon>Stramenopiles</taxon>
        <taxon>Oomycota</taxon>
        <taxon>Saprolegniomycetes</taxon>
        <taxon>Saprolegniales</taxon>
        <taxon>Saprolegniaceae</taxon>
        <taxon>Saprolegnia</taxon>
    </lineage>
</organism>